<dbReference type="Pfam" id="PF02321">
    <property type="entry name" value="OEP"/>
    <property type="match status" value="1"/>
</dbReference>
<dbReference type="InterPro" id="IPR010131">
    <property type="entry name" value="MdtP/NodT-like"/>
</dbReference>
<dbReference type="Proteomes" id="UP000078596">
    <property type="component" value="Chromosome"/>
</dbReference>
<name>A0A191ZHG3_9GAMM</name>
<accession>A0A191ZHG3</accession>
<protein>
    <recommendedName>
        <fullName evidence="5">Transporter</fullName>
    </recommendedName>
</protein>
<dbReference type="AlphaFoldDB" id="A0A191ZHG3"/>
<keyword evidence="4" id="KW-1185">Reference proteome</keyword>
<dbReference type="PANTHER" id="PTHR30203">
    <property type="entry name" value="OUTER MEMBRANE CATION EFFLUX PROTEIN"/>
    <property type="match status" value="1"/>
</dbReference>
<dbReference type="GO" id="GO:0015562">
    <property type="term" value="F:efflux transmembrane transporter activity"/>
    <property type="evidence" value="ECO:0007669"/>
    <property type="project" value="InterPro"/>
</dbReference>
<proteinExistence type="inferred from homology"/>
<dbReference type="SUPFAM" id="SSF56954">
    <property type="entry name" value="Outer membrane efflux proteins (OEP)"/>
    <property type="match status" value="1"/>
</dbReference>
<evidence type="ECO:0000256" key="2">
    <source>
        <dbReference type="SAM" id="MobiDB-lite"/>
    </source>
</evidence>
<gene>
    <name evidence="3" type="ORF">A9404_07840</name>
</gene>
<evidence type="ECO:0000313" key="4">
    <source>
        <dbReference type="Proteomes" id="UP000078596"/>
    </source>
</evidence>
<evidence type="ECO:0000313" key="3">
    <source>
        <dbReference type="EMBL" id="ANJ67305.1"/>
    </source>
</evidence>
<dbReference type="OrthoDB" id="8478097at2"/>
<dbReference type="STRING" id="1860122.A9404_07840"/>
<dbReference type="KEGG" id="haz:A9404_07840"/>
<dbReference type="RefSeq" id="WP_066099894.1">
    <property type="nucleotide sequence ID" value="NZ_CP016027.1"/>
</dbReference>
<dbReference type="InterPro" id="IPR003423">
    <property type="entry name" value="OMP_efflux"/>
</dbReference>
<feature type="region of interest" description="Disordered" evidence="2">
    <location>
        <begin position="235"/>
        <end position="257"/>
    </location>
</feature>
<evidence type="ECO:0000256" key="1">
    <source>
        <dbReference type="ARBA" id="ARBA00007613"/>
    </source>
</evidence>
<feature type="compositionally biased region" description="Polar residues" evidence="2">
    <location>
        <begin position="442"/>
        <end position="469"/>
    </location>
</feature>
<feature type="region of interest" description="Disordered" evidence="2">
    <location>
        <begin position="436"/>
        <end position="469"/>
    </location>
</feature>
<dbReference type="EMBL" id="CP016027">
    <property type="protein sequence ID" value="ANJ67305.1"/>
    <property type="molecule type" value="Genomic_DNA"/>
</dbReference>
<sequence length="469" mass="51578">MTRIMPSPTALPRLRAYKPILAAILLGLLGAAAVPVQAENLAPLNAQTAMPPATASDWQGILARAERRLDMNLVTEADLARVRAERSRANGWLAGAPVIDGLYRDDRPMTNRGEGEMQLDMRLPLRRFDQTGAWQRLSEQAALNAKSREAATRLELLGTLRQLAWDWRRAETTLKTAEQQATIMRRNLDVVTHQVKLGEAAEVDKLTVESSLLSAEDAVHQARIQFQNAQSRWQSISGSPTLPTDLGAPEKTPIPTTPVTAESLFQTHPILRRMASEIGLDTAKIDAERAAGAGAPELGFGIKRDRGDRGTPWDNSLLVTLSLPIGGQAYRNPALAEMAQQKAQAQVALMRTAHQIQGDVTAYQQRVAEWPTRIAQLDRRAALTEKTLKLKEKALRLGELDWSRLMYFEQEAASARLQANLAHIDYRADQSSLKQSLGLMPGTSQTTEKPGDKNTPQKSTSSETKGMTP</sequence>
<dbReference type="PANTHER" id="PTHR30203:SF24">
    <property type="entry name" value="BLR4935 PROTEIN"/>
    <property type="match status" value="1"/>
</dbReference>
<organism evidence="3 4">
    <name type="scientific">Halothiobacillus diazotrophicus</name>
    <dbReference type="NCBI Taxonomy" id="1860122"/>
    <lineage>
        <taxon>Bacteria</taxon>
        <taxon>Pseudomonadati</taxon>
        <taxon>Pseudomonadota</taxon>
        <taxon>Gammaproteobacteria</taxon>
        <taxon>Chromatiales</taxon>
        <taxon>Halothiobacillaceae</taxon>
        <taxon>Halothiobacillus</taxon>
    </lineage>
</organism>
<reference evidence="3 4" key="1">
    <citation type="submission" date="2016-06" db="EMBL/GenBank/DDBJ databases">
        <title>Insight into the functional genes involving in sulfur oxidation in Pearl River water.</title>
        <authorList>
            <person name="Luo J."/>
            <person name="Tan X."/>
            <person name="Lin W."/>
        </authorList>
    </citation>
    <scope>NUCLEOTIDE SEQUENCE [LARGE SCALE GENOMIC DNA]</scope>
    <source>
        <strain evidence="3 4">LS2</strain>
    </source>
</reference>
<dbReference type="Gene3D" id="1.20.1600.10">
    <property type="entry name" value="Outer membrane efflux proteins (OEP)"/>
    <property type="match status" value="1"/>
</dbReference>
<comment type="similarity">
    <text evidence="1">Belongs to the outer membrane factor (OMF) (TC 1.B.17) family.</text>
</comment>
<evidence type="ECO:0008006" key="5">
    <source>
        <dbReference type="Google" id="ProtNLM"/>
    </source>
</evidence>